<proteinExistence type="predicted"/>
<dbReference type="Pfam" id="PF19573">
    <property type="entry name" value="DUF6089"/>
    <property type="match status" value="1"/>
</dbReference>
<comment type="caution">
    <text evidence="2">The sequence shown here is derived from an EMBL/GenBank/DDBJ whole genome shotgun (WGS) entry which is preliminary data.</text>
</comment>
<dbReference type="SUPFAM" id="SSF56925">
    <property type="entry name" value="OMPA-like"/>
    <property type="match status" value="1"/>
</dbReference>
<accession>A0ABM9P320</accession>
<reference evidence="2 3" key="1">
    <citation type="submission" date="2024-05" db="EMBL/GenBank/DDBJ databases">
        <authorList>
            <person name="Duchaud E."/>
        </authorList>
    </citation>
    <scope>NUCLEOTIDE SEQUENCE [LARGE SCALE GENOMIC DNA]</scope>
    <source>
        <strain evidence="2">Ena-SAMPLE-TAB-13-05-2024-13:56:06:370-140302</strain>
    </source>
</reference>
<name>A0ABM9P320_9FLAO</name>
<sequence>MKRFILILFTFITTVSFAQIHEAGIFLGGSNFIGDIGRTHYVLPNKFAGGIVYKYNLNPRIALRANYTALPISGDDNDADNLFREQRNFSFNNTLHEFAGGLEFNFFEYNVRSLGQTFTPYILAQVAAFNYKVPESIVGGNVQFTNEFSIAIPLGIGIKGRISDHLAFAFESAVRLTFVDDIDYTTDKITSLNFGGNGNDFYTFTGFSLVYTFGRPACYADNE</sequence>
<gene>
    <name evidence="2" type="ORF">T190607A01A_30269</name>
</gene>
<feature type="domain" description="DUF6089" evidence="1">
    <location>
        <begin position="3"/>
        <end position="220"/>
    </location>
</feature>
<dbReference type="InterPro" id="IPR045743">
    <property type="entry name" value="DUF6089"/>
</dbReference>
<evidence type="ECO:0000313" key="3">
    <source>
        <dbReference type="Proteomes" id="UP001497416"/>
    </source>
</evidence>
<dbReference type="EMBL" id="CAXIXY010000005">
    <property type="protein sequence ID" value="CAL2089181.1"/>
    <property type="molecule type" value="Genomic_DNA"/>
</dbReference>
<organism evidence="2 3">
    <name type="scientific">Tenacibaculum platacis</name>
    <dbReference type="NCBI Taxonomy" id="3137852"/>
    <lineage>
        <taxon>Bacteria</taxon>
        <taxon>Pseudomonadati</taxon>
        <taxon>Bacteroidota</taxon>
        <taxon>Flavobacteriia</taxon>
        <taxon>Flavobacteriales</taxon>
        <taxon>Flavobacteriaceae</taxon>
        <taxon>Tenacibaculum</taxon>
    </lineage>
</organism>
<dbReference type="RefSeq" id="WP_348712651.1">
    <property type="nucleotide sequence ID" value="NZ_CAXIXY010000005.1"/>
</dbReference>
<keyword evidence="3" id="KW-1185">Reference proteome</keyword>
<evidence type="ECO:0000259" key="1">
    <source>
        <dbReference type="Pfam" id="PF19573"/>
    </source>
</evidence>
<dbReference type="Gene3D" id="2.40.160.20">
    <property type="match status" value="1"/>
</dbReference>
<dbReference type="InterPro" id="IPR011250">
    <property type="entry name" value="OMP/PagP_B-barrel"/>
</dbReference>
<dbReference type="Proteomes" id="UP001497416">
    <property type="component" value="Unassembled WGS sequence"/>
</dbReference>
<protein>
    <submittedName>
        <fullName evidence="2">Outer membrane protein with beta-barrel domain</fullName>
    </submittedName>
</protein>
<evidence type="ECO:0000313" key="2">
    <source>
        <dbReference type="EMBL" id="CAL2089181.1"/>
    </source>
</evidence>